<sequence length="3824" mass="418654">MYHLRNIVPDASSRPDSPVSPPCFIRAKLAHADLSDDCAELARLIHRSCILPQKGHILHLPTYEAKEAETDRPCLPVRLESLLSLVSAPSPFGLHVIARNIVLKYGSYLQCESTTIENVFPEDETREKREEKEAGKEADERSSSMASTSVECMLSVLLQLSRRDTELCVQALSALLSSLQILRMRGAGEAALLRNTQQVLLELYHQGRGEISSLAGSCLVALSISSFDPDILFSTAAAFLCGSTEAAAGDAATAAAAAAPCSSSSLRSILIPENLHRLSLFVQQKAFSGGGGSSDWWSCSMADHCALCSFDLSSIPSDSSPETPDDDRRLYSAIASDGAYVYVLNYIGLYKIGTGFSETIGGKIYASNSMLRASRNCTLSFCNGSLYLRRGQSSRVWVLDEDSLRERGEIMLPSTPAHSTIFCDASAFYQAALDANSTLVITRLNDSFQPVADLKVKQKLRLTKLSYSIFGDAQPVPHALIHSMPNSLHGQVSDLHVSRDIALLLARSGKVYYAGNANRLGLQDTGSTWMELVLPETIVQISVGTETILFRSGSGHVWIAGYEEKKKAGKLRRLHTVGRKKVISIAASSGCFMYVTDNGRVYAAGKHPWRVNPDNGLVLGLEGVHIAAIALGKVHAVAVSRSGTLYTWGVNNLGQCGRKESPSLSSSPRHASSLRAAACAPSEHLWIHDVASMCAQCGKCSSRGAACDKFLQLRPGGLCPCGPGETACLRCGICRTCVEAAMPPGSVRGDVPSGSLEGLPVTHKISLAPSALQLTSNSPDIKVASISCGNFHTIVLTANRQVYTFGSNAHGQLGVGDTLKRTGPQKLSFPSGVQPVQVAAGANHCVVRAADGSVFTFGAHKSGQLGRVGEEDDDLWHCAPGRVPDLGPGSGTSAGWIGASGDVTFVHAHSTLLEEGAIADAQIVANKNAIFIFPRQIGKKYIVVKRKQNSFAEHQLGPAGLYTSYWLDSTYNVMWSYSAAEMRIVALGEAAAAVGVRRDEEQNLQGFLRFARTPELMVPVEPDMTLSNIALAVNLLSSTYALTLISVLPPHLSKDLSPMSRSVVSTSLTDNRSVLNRFEGNGGGWGYSAHSVDAIQFKTSCDIRLLGIGLYGGRGEYNARVKMFRLQGVDGDELYVEEVATTDEVLFECPPNDIAPILFSKSILIRANIWHVISAKISGPSSDCGSSGHARVEADGVVFNFRNSTLSNNGTDVTVGQIPEMYFQNLTKASEESEERIVEEKAFDLKMYTDFHNISRAVLLRPAPSVYCSLLRILRWATAIVFGEVSQTEESLWAQERATLIAVLVLKTLRFYTETLYPSEARAEESLEMAEPAIAMFDAIHAIFEAANDCEGAELDQPRLSVVEECIGSLVASSHLLLASPAIVASQLSLYMGATRNEWRLTALLHAMANRDELLAFFPDVVAAKPRPPMYPHLAERMTKRLPPISDRSRSATSLHNILSFLFDVAFSRNGPTENNAVASSYSLERISQVLIREIAKELVKGDFAHTGTPALMNTPCRFRRRTVGACWDMASGAPDAIALRVDRPGVMVAGIGVYCSGAEYTATYTIEMFKADLTDTNSEEKWELVEKVTHLVSANEGRDTANLKFNRTVALDPAMTYMIKIASLDGGKTFAGENGASSVRLCNGARITFGNADSSRSQNGTCLARGQIPHLLYSIKEDAVRGSRSNDEERLSRAFCQLLRLMTAKVGEAVTAGTLTTFARDLVSAIAGFSMVYMEAQPKRALEVVAIVDQLLPMVSSVNGVAKQASSASDYFDGTHRDVHFSIVESTHPYTPSTVQSVVCGFDKEVELMFIDIDECSRTVSADDVLWIYVGVDRECYVPVARFSGSSLWRNRQLMMPGNSVWFILESAAIVEGAAESDMYGFRCSVHGYSVLGENSNLRLEQELAWMSASACRLLVQIPSEGEELTRLSIAEEETKDLLEKHGSLLRKGLNMSHIPTLHELHTRSVPGPGLSPELKFIREFISCASSMAGALARWLPMGAVIDPAHCQLLLPQEEFVVDQPAQLKLITRDQHGRLAQCNAVAVEVTVHRGLEDSRAAHRIEQWCGEGSLPPLQLFHQNPYVPVYMNKARYMSIGMMPAYANYSYEELRLGFAANGVQKDTVGMTQKSSTTHCGTWFPRLPGVFRIECRVDGFQVPHTFTVEVVDRGEKGARKNSTRLAQLSKARAGCIPPTVPFPAVRIRTSPSLIASEMGLIPRGSTLSYIEELENAEGRWLRLTEESVLLHAKTDSPSQAWVLQQHRALDRVLIDIGNGMKSEHPMTRRAEELMEEELERRRPSEQSVLIEANEMYILAEGDRVALYATPSLAGLCKDEHLEGRREILTDGWIHNSHGVWIRIAALQKYILAEDAVGHSSVHSQLASFNGNDDEEEEKMQPRLRPRSAESSALRPSIVDCIRTVFGAFLWHEHLVKDAMAAATYLKFHANLSNIWSAGVEASLSSLSLVPPPLIPLVRLWRDLTQAVRTSIDQHLIMPSPPAVRCSAATGEHSAHASPQKSSSSSADCELCDEPVKAPVTVHMRSAHPGCGGPSQGHGYNSSAKYTTGWSGACGEGGRSKAMWYLLCPTCRQKYLRMTAAGHHQERKRRWREFRLSSAALSSRPETVMKQNALFLLELNPSADGGDSKNSSTNTSGWTINLFPTNTLTPSPFDRSLIGEGSTAVSHNLKKLASSQAVIRRDSEASVRIGAVHASDPGPKGRPDDKLAMPPEEGEVLQSPSTALKSLVSLTSSTASAPSAMLRRPVLAFVLEHHDLKRVREAATTAVYRAITFAHAFRVWNWLLRLVSSETSISDVILQYVWSLSSYSPLFSSSSSSRSPVRLLPHPWRLCFLAGPLSTWMVQQMHSFLYTVAVILQSNTLDTRLRSLCFKAWTIQLSAHEQDLLILTCNILATVGGVLSEPSSDCLTSSAACRKTIRDEECGVDVKAMADVTSSCRIEASSRQAMVVCLTDGSPETFWESGDEDKARYRSLLVRCENTTAVLLCLYIDNLRDEQYRISNLSAKALNMDGTRNNVHDQHIDQQFAGWVKICVAGLSAAQIILKGPGASVRVRQLLVFGLLPSPLHSPDDAPPNYLVFSAPQRDAFALFQAISSQAFSDELSEEAHTSLRQRVLDLLFSRVHLQPLQTYVCSQMVNALEREVALLRERSKRNYSYACGLMAMLVRVIGSRKGTEVFAARDHLLITLSELLLFSPQVVQCQVIETIERLFAVFQPSQVDTSLFVSNLLVTIAKVISLQVKDKATRAVHAINFMTSCSHSAPVHWRMDRSISPEVGRLALQLIDDVTSDRFSADWSECFKRELAVTLASIVHLSTDFSASTSATSMGVTNEPLVAALGARRFWLAVASLAVLKDKRWLELAESWRAMQQTRNEEPETICENHDDGRTRAQVHCSVCSSSLCRDCFRILHLHKRNRSHEAHLIGAGASSAPHVDIHAGCSRLRLANLLILLHSTALTGMVELSSAYDDDAILFPSSSSTSIGRIEKTTTMVVNQKSRCRFCSVQLTPERQLVGVCAEEECLGYQEIACERTNTCGHPCGGVKGEAVCLPCMKCPSADSRQDGDDVCVICLIDRIGAQPSLMLECGHVFHFGCLKAVLERRWNGPRILFRFMNCPLCNSEIAHPSLSSLTDPLILLKKDVETKARMRLEYDGLLTCAAITKQQSEFFNRPVEYAMDRYVYVLCFKCGKAYFGGESRCQLAANNESQYNPEELICGGCCDVQGVQMCGRHGVEFLEYKCRFCCSIAVYFCFGTTHFCTSCHDDFQRLMTLPKQMLPACPVGPKCTQLEEGPCPLRVEHAPTGEEFALGCGVCRNLSTF</sequence>
<gene>
    <name evidence="19" type="ORF">PMAYCL1PPCAC_27466</name>
</gene>
<evidence type="ECO:0000259" key="16">
    <source>
        <dbReference type="PROSITE" id="PS50089"/>
    </source>
</evidence>
<dbReference type="EMBL" id="BTRK01000006">
    <property type="protein sequence ID" value="GMR57271.1"/>
    <property type="molecule type" value="Genomic_DNA"/>
</dbReference>
<keyword evidence="8" id="KW-0677">Repeat</keyword>
<feature type="repeat" description="RCC1" evidence="14">
    <location>
        <begin position="800"/>
        <end position="851"/>
    </location>
</feature>
<comment type="similarity">
    <text evidence="4">Belongs to the RING-Cys relay (RCR) family.</text>
</comment>
<dbReference type="GO" id="GO:0061630">
    <property type="term" value="F:ubiquitin protein ligase activity"/>
    <property type="evidence" value="ECO:0007669"/>
    <property type="project" value="UniProtKB-EC"/>
</dbReference>
<evidence type="ECO:0000256" key="3">
    <source>
        <dbReference type="ARBA" id="ARBA00004906"/>
    </source>
</evidence>
<feature type="domain" description="DOC" evidence="18">
    <location>
        <begin position="2920"/>
        <end position="3095"/>
    </location>
</feature>
<evidence type="ECO:0000256" key="1">
    <source>
        <dbReference type="ARBA" id="ARBA00000333"/>
    </source>
</evidence>
<evidence type="ECO:0000259" key="18">
    <source>
        <dbReference type="PROSITE" id="PS51284"/>
    </source>
</evidence>
<evidence type="ECO:0000256" key="12">
    <source>
        <dbReference type="ARBA" id="ARBA00023273"/>
    </source>
</evidence>
<dbReference type="GO" id="GO:0005886">
    <property type="term" value="C:plasma membrane"/>
    <property type="evidence" value="ECO:0007669"/>
    <property type="project" value="TreeGrafter"/>
</dbReference>
<dbReference type="SUPFAM" id="SSF49785">
    <property type="entry name" value="Galactose-binding domain-like"/>
    <property type="match status" value="1"/>
</dbReference>
<keyword evidence="7" id="KW-0479">Metal-binding</keyword>
<dbReference type="GO" id="GO:0005634">
    <property type="term" value="C:nucleus"/>
    <property type="evidence" value="ECO:0007669"/>
    <property type="project" value="TreeGrafter"/>
</dbReference>
<reference evidence="20" key="1">
    <citation type="submission" date="2022-10" db="EMBL/GenBank/DDBJ databases">
        <title>Genome assembly of Pristionchus species.</title>
        <authorList>
            <person name="Yoshida K."/>
            <person name="Sommer R.J."/>
        </authorList>
    </citation>
    <scope>NUCLEOTIDE SEQUENCE [LARGE SCALE GENOMIC DNA]</scope>
    <source>
        <strain evidence="20">RS5460</strain>
    </source>
</reference>
<organism evidence="19 20">
    <name type="scientific">Pristionchus mayeri</name>
    <dbReference type="NCBI Taxonomy" id="1317129"/>
    <lineage>
        <taxon>Eukaryota</taxon>
        <taxon>Metazoa</taxon>
        <taxon>Ecdysozoa</taxon>
        <taxon>Nematoda</taxon>
        <taxon>Chromadorea</taxon>
        <taxon>Rhabditida</taxon>
        <taxon>Rhabditina</taxon>
        <taxon>Diplogasteromorpha</taxon>
        <taxon>Diplogasteroidea</taxon>
        <taxon>Neodiplogasteridae</taxon>
        <taxon>Pristionchus</taxon>
    </lineage>
</organism>
<dbReference type="CDD" id="cd19799">
    <property type="entry name" value="Bbox2_MYCBP2"/>
    <property type="match status" value="1"/>
</dbReference>
<dbReference type="Pfam" id="PF00415">
    <property type="entry name" value="RCC1"/>
    <property type="match status" value="1"/>
</dbReference>
<evidence type="ECO:0000313" key="19">
    <source>
        <dbReference type="EMBL" id="GMR57271.1"/>
    </source>
</evidence>
<evidence type="ECO:0000256" key="11">
    <source>
        <dbReference type="ARBA" id="ARBA00022833"/>
    </source>
</evidence>
<dbReference type="Proteomes" id="UP001328107">
    <property type="component" value="Unassembled WGS sequence"/>
</dbReference>
<dbReference type="InterPro" id="IPR004939">
    <property type="entry name" value="APC_su10/DOC_dom"/>
</dbReference>
<feature type="region of interest" description="Disordered" evidence="15">
    <location>
        <begin position="2500"/>
        <end position="2520"/>
    </location>
</feature>
<dbReference type="Gene3D" id="2.130.10.30">
    <property type="entry name" value="Regulator of chromosome condensation 1/beta-lactamase-inhibitor protein II"/>
    <property type="match status" value="2"/>
</dbReference>
<dbReference type="SUPFAM" id="SSF50985">
    <property type="entry name" value="RCC1/BLIP-II"/>
    <property type="match status" value="1"/>
</dbReference>
<evidence type="ECO:0000256" key="7">
    <source>
        <dbReference type="ARBA" id="ARBA00022723"/>
    </source>
</evidence>
<evidence type="ECO:0000259" key="17">
    <source>
        <dbReference type="PROSITE" id="PS50119"/>
    </source>
</evidence>
<dbReference type="SUPFAM" id="SSF57850">
    <property type="entry name" value="RING/U-box"/>
    <property type="match status" value="1"/>
</dbReference>
<feature type="region of interest" description="Disordered" evidence="15">
    <location>
        <begin position="2704"/>
        <end position="2724"/>
    </location>
</feature>
<keyword evidence="9 13" id="KW-0863">Zinc-finger</keyword>
<protein>
    <recommendedName>
        <fullName evidence="5">RCR-type E3 ubiquitin transferase</fullName>
        <ecNumber evidence="5">2.3.2.33</ecNumber>
    </recommendedName>
</protein>
<evidence type="ECO:0000256" key="4">
    <source>
        <dbReference type="ARBA" id="ARBA00005415"/>
    </source>
</evidence>
<dbReference type="GO" id="GO:0007411">
    <property type="term" value="P:axon guidance"/>
    <property type="evidence" value="ECO:0007669"/>
    <property type="project" value="TreeGrafter"/>
</dbReference>
<evidence type="ECO:0000256" key="14">
    <source>
        <dbReference type="PROSITE-ProRule" id="PRU00235"/>
    </source>
</evidence>
<dbReference type="EC" id="2.3.2.33" evidence="5"/>
<dbReference type="InterPro" id="IPR000315">
    <property type="entry name" value="Znf_B-box"/>
</dbReference>
<dbReference type="PROSITE" id="PS50089">
    <property type="entry name" value="ZF_RING_2"/>
    <property type="match status" value="1"/>
</dbReference>
<dbReference type="InterPro" id="IPR000408">
    <property type="entry name" value="Reg_chr_condens"/>
</dbReference>
<dbReference type="GO" id="GO:0008582">
    <property type="term" value="P:regulation of synaptic assembly at neuromuscular junction"/>
    <property type="evidence" value="ECO:0007669"/>
    <property type="project" value="TreeGrafter"/>
</dbReference>
<evidence type="ECO:0000256" key="13">
    <source>
        <dbReference type="PROSITE-ProRule" id="PRU00024"/>
    </source>
</evidence>
<evidence type="ECO:0000256" key="10">
    <source>
        <dbReference type="ARBA" id="ARBA00022786"/>
    </source>
</evidence>
<dbReference type="InterPro" id="IPR008979">
    <property type="entry name" value="Galactose-bd-like_sf"/>
</dbReference>
<keyword evidence="20" id="KW-1185">Reference proteome</keyword>
<dbReference type="Gene3D" id="2.60.120.260">
    <property type="entry name" value="Galactose-binding domain-like"/>
    <property type="match status" value="1"/>
</dbReference>
<comment type="caution">
    <text evidence="19">The sequence shown here is derived from an EMBL/GenBank/DDBJ whole genome shotgun (WGS) entry which is preliminary data.</text>
</comment>
<dbReference type="InterPro" id="IPR013083">
    <property type="entry name" value="Znf_RING/FYVE/PHD"/>
</dbReference>
<dbReference type="Gene3D" id="3.30.40.10">
    <property type="entry name" value="Zinc/RING finger domain, C3HC4 (zinc finger)"/>
    <property type="match status" value="1"/>
</dbReference>
<feature type="region of interest" description="Disordered" evidence="15">
    <location>
        <begin position="121"/>
        <end position="144"/>
    </location>
</feature>
<comment type="catalytic activity">
    <reaction evidence="1">
        <text>[E2 ubiquitin-conjugating enzyme]-S-ubiquitinyl-L-cysteine + [acceptor protein]-L-threonine = [E2 ubiquitin-conjugating enzyme]-L-cysteine + [acceptor protein]-3-O-ubiquitinyl-L-threonine.</text>
        <dbReference type="EC" id="2.3.2.33"/>
    </reaction>
</comment>
<feature type="region of interest" description="Disordered" evidence="15">
    <location>
        <begin position="2376"/>
        <end position="2401"/>
    </location>
</feature>
<dbReference type="PANTHER" id="PTHR45943:SF1">
    <property type="entry name" value="E3 UBIQUITIN-PROTEIN LIGASE MYCBP2"/>
    <property type="match status" value="1"/>
</dbReference>
<evidence type="ECO:0000256" key="9">
    <source>
        <dbReference type="ARBA" id="ARBA00022771"/>
    </source>
</evidence>
<dbReference type="PROSITE" id="PS00626">
    <property type="entry name" value="RCC1_2"/>
    <property type="match status" value="1"/>
</dbReference>
<feature type="domain" description="B box-type" evidence="17">
    <location>
        <begin position="3383"/>
        <end position="3431"/>
    </location>
</feature>
<evidence type="ECO:0000256" key="2">
    <source>
        <dbReference type="ARBA" id="ARBA00004489"/>
    </source>
</evidence>
<dbReference type="InterPro" id="IPR009091">
    <property type="entry name" value="RCC1/BLIP-II"/>
</dbReference>
<evidence type="ECO:0000313" key="20">
    <source>
        <dbReference type="Proteomes" id="UP001328107"/>
    </source>
</evidence>
<feature type="compositionally biased region" description="Basic and acidic residues" evidence="15">
    <location>
        <begin position="123"/>
        <end position="142"/>
    </location>
</feature>
<comment type="pathway">
    <text evidence="3">Protein modification; protein ubiquitination.</text>
</comment>
<dbReference type="Pfam" id="PF08005">
    <property type="entry name" value="PHR"/>
    <property type="match status" value="2"/>
</dbReference>
<dbReference type="CDD" id="cd16463">
    <property type="entry name" value="RING-H2_PHR"/>
    <property type="match status" value="1"/>
</dbReference>
<comment type="subcellular location">
    <subcellularLocation>
        <location evidence="2">Cell projection</location>
        <location evidence="2">Axon</location>
    </subcellularLocation>
</comment>
<dbReference type="InterPro" id="IPR012983">
    <property type="entry name" value="PHR"/>
</dbReference>
<evidence type="ECO:0000256" key="5">
    <source>
        <dbReference type="ARBA" id="ARBA00012249"/>
    </source>
</evidence>
<dbReference type="GO" id="GO:0030424">
    <property type="term" value="C:axon"/>
    <property type="evidence" value="ECO:0007669"/>
    <property type="project" value="UniProtKB-SubCell"/>
</dbReference>
<accession>A0AAN5IC29</accession>
<dbReference type="FunFam" id="3.30.40.10:FF:000078">
    <property type="entry name" value="E3 ubiquitin-protein ligase MYCBP2 isoform X1"/>
    <property type="match status" value="1"/>
</dbReference>
<keyword evidence="12" id="KW-0966">Cell projection</keyword>
<dbReference type="SMART" id="SM01337">
    <property type="entry name" value="APC10"/>
    <property type="match status" value="1"/>
</dbReference>
<keyword evidence="6" id="KW-0808">Transferase</keyword>
<feature type="repeat" description="RCC1" evidence="14">
    <location>
        <begin position="852"/>
        <end position="910"/>
    </location>
</feature>
<dbReference type="InterPro" id="IPR001841">
    <property type="entry name" value="Znf_RING"/>
</dbReference>
<dbReference type="GO" id="GO:0099174">
    <property type="term" value="P:regulation of presynapse organization"/>
    <property type="evidence" value="ECO:0007669"/>
    <property type="project" value="UniProtKB-ARBA"/>
</dbReference>
<dbReference type="GO" id="GO:0008270">
    <property type="term" value="F:zinc ion binding"/>
    <property type="evidence" value="ECO:0007669"/>
    <property type="project" value="UniProtKB-KW"/>
</dbReference>
<evidence type="ECO:0000256" key="8">
    <source>
        <dbReference type="ARBA" id="ARBA00022737"/>
    </source>
</evidence>
<feature type="domain" description="RING-type" evidence="16">
    <location>
        <begin position="3574"/>
        <end position="3625"/>
    </location>
</feature>
<feature type="compositionally biased region" description="Low complexity" evidence="15">
    <location>
        <begin position="2508"/>
        <end position="2519"/>
    </location>
</feature>
<dbReference type="PROSITE" id="PS50012">
    <property type="entry name" value="RCC1_3"/>
    <property type="match status" value="2"/>
</dbReference>
<dbReference type="InterPro" id="IPR038648">
    <property type="entry name" value="PHR_sf"/>
</dbReference>
<dbReference type="Gene3D" id="2.60.120.820">
    <property type="entry name" value="PHR domain"/>
    <property type="match status" value="2"/>
</dbReference>
<evidence type="ECO:0000256" key="15">
    <source>
        <dbReference type="SAM" id="MobiDB-lite"/>
    </source>
</evidence>
<name>A0AAN5IC29_9BILA</name>
<dbReference type="PROSITE" id="PS50119">
    <property type="entry name" value="ZF_BBOX"/>
    <property type="match status" value="1"/>
</dbReference>
<proteinExistence type="inferred from homology"/>
<dbReference type="SMART" id="SM00184">
    <property type="entry name" value="RING"/>
    <property type="match status" value="2"/>
</dbReference>
<keyword evidence="11" id="KW-0862">Zinc</keyword>
<dbReference type="PROSITE" id="PS51284">
    <property type="entry name" value="DOC"/>
    <property type="match status" value="1"/>
</dbReference>
<evidence type="ECO:0000256" key="6">
    <source>
        <dbReference type="ARBA" id="ARBA00022679"/>
    </source>
</evidence>
<keyword evidence="10" id="KW-0833">Ubl conjugation pathway</keyword>
<dbReference type="PANTHER" id="PTHR45943">
    <property type="entry name" value="E3 UBIQUITIN-PROTEIN LIGASE MYCBP2"/>
    <property type="match status" value="1"/>
</dbReference>